<dbReference type="OrthoDB" id="9990906at2759"/>
<keyword evidence="4 9" id="KW-1133">Transmembrane helix</keyword>
<protein>
    <recommendedName>
        <fullName evidence="10">G-protein coupled receptors family 1 profile domain-containing protein</fullName>
    </recommendedName>
</protein>
<evidence type="ECO:0000256" key="8">
    <source>
        <dbReference type="ARBA" id="ARBA00023224"/>
    </source>
</evidence>
<keyword evidence="5" id="KW-0297">G-protein coupled receptor</keyword>
<evidence type="ECO:0000256" key="2">
    <source>
        <dbReference type="ARBA" id="ARBA00022475"/>
    </source>
</evidence>
<evidence type="ECO:0000256" key="7">
    <source>
        <dbReference type="ARBA" id="ARBA00023170"/>
    </source>
</evidence>
<dbReference type="GeneID" id="119745159"/>
<feature type="transmembrane region" description="Helical" evidence="9">
    <location>
        <begin position="187"/>
        <end position="212"/>
    </location>
</feature>
<organism evidence="11 12">
    <name type="scientific">Patiria miniata</name>
    <name type="common">Bat star</name>
    <name type="synonym">Asterina miniata</name>
    <dbReference type="NCBI Taxonomy" id="46514"/>
    <lineage>
        <taxon>Eukaryota</taxon>
        <taxon>Metazoa</taxon>
        <taxon>Echinodermata</taxon>
        <taxon>Eleutherozoa</taxon>
        <taxon>Asterozoa</taxon>
        <taxon>Asteroidea</taxon>
        <taxon>Valvatacea</taxon>
        <taxon>Valvatida</taxon>
        <taxon>Asterinidae</taxon>
        <taxon>Patiria</taxon>
    </lineage>
</organism>
<feature type="domain" description="G-protein coupled receptors family 1 profile" evidence="10">
    <location>
        <begin position="38"/>
        <end position="271"/>
    </location>
</feature>
<dbReference type="InterPro" id="IPR000276">
    <property type="entry name" value="GPCR_Rhodpsn"/>
</dbReference>
<keyword evidence="2" id="KW-1003">Cell membrane</keyword>
<keyword evidence="7" id="KW-0675">Receptor</keyword>
<feature type="transmembrane region" description="Helical" evidence="9">
    <location>
        <begin position="90"/>
        <end position="119"/>
    </location>
</feature>
<dbReference type="PANTHER" id="PTHR24249">
    <property type="entry name" value="HISTAMINE RECEPTOR-RELATED G-PROTEIN COUPLED RECEPTOR"/>
    <property type="match status" value="1"/>
</dbReference>
<evidence type="ECO:0000256" key="6">
    <source>
        <dbReference type="ARBA" id="ARBA00023136"/>
    </source>
</evidence>
<dbReference type="OMA" id="NHIFIVA"/>
<sequence length="339" mass="37492">MQNTTQPEMPADTDPGAITFNIISAVCWSMVTPTAIVTNTFTLLVIHRTANHADEVNHIFIVAINLILLLICLCFALPSTISSIAGGRWILGTFLCSAQSLVMVYLHCVSAFLMLSYSLERFVFLQYPLRYPRLITVERAKRLVACILILALVNIPLSGVLSDWKGVYIPSCHVCAPYSDPVLNKALFLSFFILLSVVPSVVAYIVHTALLLTVRQHLRRIMAEIPRTSLNTNGQQTADDGAAITGQRLQVATFDRKIRVNKSQLILLTLISPLALGVYLILDLALFGFMIPRYLVLVGNLSIFSGPTLIGLKVMLNSRVFKQTAKQLFTCCYSVNSNE</sequence>
<dbReference type="SUPFAM" id="SSF81321">
    <property type="entry name" value="Family A G protein-coupled receptor-like"/>
    <property type="match status" value="1"/>
</dbReference>
<evidence type="ECO:0000313" key="11">
    <source>
        <dbReference type="EnsemblMetazoa" id="XP_038077312.1"/>
    </source>
</evidence>
<dbReference type="Pfam" id="PF00001">
    <property type="entry name" value="7tm_1"/>
    <property type="match status" value="1"/>
</dbReference>
<dbReference type="InterPro" id="IPR050569">
    <property type="entry name" value="TAAR"/>
</dbReference>
<dbReference type="GO" id="GO:0004930">
    <property type="term" value="F:G protein-coupled receptor activity"/>
    <property type="evidence" value="ECO:0007669"/>
    <property type="project" value="UniProtKB-KW"/>
</dbReference>
<dbReference type="AlphaFoldDB" id="A0A914BP97"/>
<evidence type="ECO:0000259" key="10">
    <source>
        <dbReference type="PROSITE" id="PS50262"/>
    </source>
</evidence>
<dbReference type="GO" id="GO:0005886">
    <property type="term" value="C:plasma membrane"/>
    <property type="evidence" value="ECO:0007669"/>
    <property type="project" value="UniProtKB-SubCell"/>
</dbReference>
<reference evidence="11" key="1">
    <citation type="submission" date="2022-11" db="UniProtKB">
        <authorList>
            <consortium name="EnsemblMetazoa"/>
        </authorList>
    </citation>
    <scope>IDENTIFICATION</scope>
</reference>
<feature type="transmembrane region" description="Helical" evidence="9">
    <location>
        <begin position="265"/>
        <end position="282"/>
    </location>
</feature>
<feature type="transmembrane region" description="Helical" evidence="9">
    <location>
        <begin position="58"/>
        <end position="78"/>
    </location>
</feature>
<accession>A0A914BP97</accession>
<dbReference type="InterPro" id="IPR017452">
    <property type="entry name" value="GPCR_Rhodpsn_7TM"/>
</dbReference>
<feature type="transmembrane region" description="Helical" evidence="9">
    <location>
        <begin position="20"/>
        <end position="46"/>
    </location>
</feature>
<dbReference type="EnsemblMetazoa" id="XM_038221384.1">
    <property type="protein sequence ID" value="XP_038077312.1"/>
    <property type="gene ID" value="LOC119745159"/>
</dbReference>
<comment type="subcellular location">
    <subcellularLocation>
        <location evidence="1">Cell membrane</location>
        <topology evidence="1">Multi-pass membrane protein</topology>
    </subcellularLocation>
</comment>
<dbReference type="Gene3D" id="1.20.1070.10">
    <property type="entry name" value="Rhodopsin 7-helix transmembrane proteins"/>
    <property type="match status" value="1"/>
</dbReference>
<dbReference type="PROSITE" id="PS50262">
    <property type="entry name" value="G_PROTEIN_RECEP_F1_2"/>
    <property type="match status" value="1"/>
</dbReference>
<evidence type="ECO:0000256" key="9">
    <source>
        <dbReference type="SAM" id="Phobius"/>
    </source>
</evidence>
<keyword evidence="12" id="KW-1185">Reference proteome</keyword>
<keyword evidence="6 9" id="KW-0472">Membrane</keyword>
<dbReference type="Proteomes" id="UP000887568">
    <property type="component" value="Unplaced"/>
</dbReference>
<keyword evidence="8" id="KW-0807">Transducer</keyword>
<evidence type="ECO:0000313" key="12">
    <source>
        <dbReference type="Proteomes" id="UP000887568"/>
    </source>
</evidence>
<evidence type="ECO:0000256" key="1">
    <source>
        <dbReference type="ARBA" id="ARBA00004651"/>
    </source>
</evidence>
<proteinExistence type="predicted"/>
<keyword evidence="3 9" id="KW-0812">Transmembrane</keyword>
<evidence type="ECO:0000256" key="3">
    <source>
        <dbReference type="ARBA" id="ARBA00022692"/>
    </source>
</evidence>
<feature type="transmembrane region" description="Helical" evidence="9">
    <location>
        <begin position="294"/>
        <end position="316"/>
    </location>
</feature>
<evidence type="ECO:0000256" key="5">
    <source>
        <dbReference type="ARBA" id="ARBA00023040"/>
    </source>
</evidence>
<evidence type="ECO:0000256" key="4">
    <source>
        <dbReference type="ARBA" id="ARBA00022989"/>
    </source>
</evidence>
<name>A0A914BP97_PATMI</name>
<dbReference type="RefSeq" id="XP_038077312.1">
    <property type="nucleotide sequence ID" value="XM_038221384.1"/>
</dbReference>
<feature type="transmembrane region" description="Helical" evidence="9">
    <location>
        <begin position="140"/>
        <end position="161"/>
    </location>
</feature>
<dbReference type="CDD" id="cd00637">
    <property type="entry name" value="7tm_classA_rhodopsin-like"/>
    <property type="match status" value="1"/>
</dbReference>